<proteinExistence type="predicted"/>
<dbReference type="EMBL" id="JANJYJ010000004">
    <property type="protein sequence ID" value="KAK3217978.1"/>
    <property type="molecule type" value="Genomic_DNA"/>
</dbReference>
<feature type="region of interest" description="Disordered" evidence="1">
    <location>
        <begin position="1"/>
        <end position="75"/>
    </location>
</feature>
<keyword evidence="3" id="KW-1185">Reference proteome</keyword>
<dbReference type="InterPro" id="IPR004158">
    <property type="entry name" value="DUF247_pln"/>
</dbReference>
<dbReference type="Pfam" id="PF03140">
    <property type="entry name" value="DUF247"/>
    <property type="match status" value="1"/>
</dbReference>
<organism evidence="2 3">
    <name type="scientific">Dipteronia sinensis</name>
    <dbReference type="NCBI Taxonomy" id="43782"/>
    <lineage>
        <taxon>Eukaryota</taxon>
        <taxon>Viridiplantae</taxon>
        <taxon>Streptophyta</taxon>
        <taxon>Embryophyta</taxon>
        <taxon>Tracheophyta</taxon>
        <taxon>Spermatophyta</taxon>
        <taxon>Magnoliopsida</taxon>
        <taxon>eudicotyledons</taxon>
        <taxon>Gunneridae</taxon>
        <taxon>Pentapetalae</taxon>
        <taxon>rosids</taxon>
        <taxon>malvids</taxon>
        <taxon>Sapindales</taxon>
        <taxon>Sapindaceae</taxon>
        <taxon>Hippocastanoideae</taxon>
        <taxon>Acereae</taxon>
        <taxon>Dipteronia</taxon>
    </lineage>
</organism>
<protein>
    <submittedName>
        <fullName evidence="2">Uncharacterized protein</fullName>
    </submittedName>
</protein>
<reference evidence="2" key="1">
    <citation type="journal article" date="2023" name="Plant J.">
        <title>Genome sequences and population genomics provide insights into the demographic history, inbreeding, and mutation load of two 'living fossil' tree species of Dipteronia.</title>
        <authorList>
            <person name="Feng Y."/>
            <person name="Comes H.P."/>
            <person name="Chen J."/>
            <person name="Zhu S."/>
            <person name="Lu R."/>
            <person name="Zhang X."/>
            <person name="Li P."/>
            <person name="Qiu J."/>
            <person name="Olsen K.M."/>
            <person name="Qiu Y."/>
        </authorList>
    </citation>
    <scope>NUCLEOTIDE SEQUENCE</scope>
    <source>
        <strain evidence="2">NBL</strain>
    </source>
</reference>
<accession>A0AAE0AH31</accession>
<feature type="compositionally biased region" description="Gly residues" evidence="1">
    <location>
        <begin position="1"/>
        <end position="11"/>
    </location>
</feature>
<comment type="caution">
    <text evidence="2">The sequence shown here is derived from an EMBL/GenBank/DDBJ whole genome shotgun (WGS) entry which is preliminary data.</text>
</comment>
<evidence type="ECO:0000313" key="2">
    <source>
        <dbReference type="EMBL" id="KAK3217978.1"/>
    </source>
</evidence>
<dbReference type="AlphaFoldDB" id="A0AAE0AH31"/>
<name>A0AAE0AH31_9ROSI</name>
<gene>
    <name evidence="2" type="ORF">Dsin_011948</name>
</gene>
<feature type="compositionally biased region" description="Basic and acidic residues" evidence="1">
    <location>
        <begin position="38"/>
        <end position="66"/>
    </location>
</feature>
<sequence>MSVEASGGGASVGSIDRSGGSSVGDEWSIGIDEVEESSDQRFSEEEKKIEESSDQRFNEEEKKIEESSDQGFSEEEKRLFVSFEKDSKVVIDNTDPPADAKPKIQQVPHKLRDNDKLKKYFEPKMFSFGPYSDYPDRTLWMVAKQIKVNLAAEFLQQNGVKKEYLYADIKKQIKELKDCYDKDLNFLP</sequence>
<evidence type="ECO:0000256" key="1">
    <source>
        <dbReference type="SAM" id="MobiDB-lite"/>
    </source>
</evidence>
<dbReference type="Proteomes" id="UP001281410">
    <property type="component" value="Unassembled WGS sequence"/>
</dbReference>
<evidence type="ECO:0000313" key="3">
    <source>
        <dbReference type="Proteomes" id="UP001281410"/>
    </source>
</evidence>